<dbReference type="InterPro" id="IPR023867">
    <property type="entry name" value="Sulphatase_maturase_rSAM"/>
</dbReference>
<dbReference type="SUPFAM" id="SSF102114">
    <property type="entry name" value="Radical SAM enzymes"/>
    <property type="match status" value="1"/>
</dbReference>
<dbReference type="AlphaFoldDB" id="A0AAU2JWF0"/>
<keyword evidence="3" id="KW-0408">Iron</keyword>
<dbReference type="SFLD" id="SFLDG01072">
    <property type="entry name" value="dehydrogenase_like"/>
    <property type="match status" value="1"/>
</dbReference>
<dbReference type="InterPro" id="IPR007197">
    <property type="entry name" value="rSAM"/>
</dbReference>
<sequence>MRSSKRTSDPGPWLPAGADLDGLVRRGWRPLPFTQFVLKVHGRCNLDCDYCYVYRSADQSWRTRPAAMTEDVITTAVRRIAEHAARHALPSVHLVLHGGEPLLSGRAMIAHLAQEADRRIAPVARVAIGVQSNGLLIDEAFLELFHRWDIKVGISLDGIPADHDRHRVHRQGTGSHRRLTEKLSLLTRPAHRHLFSGLLCTVDLRNDPVETYEHLVGYGPPAVDFLLPHGNWTTPPPGRTPSPTETPYADWLLTVFDHWYDSPERRTGIRLFEDVITLLLGGAARSESVGLSPCRLLVIETDGSMELVDSLKSAYPGAARLGLDVRGHPLDRALAHDGVVARQIGAAALSDACRACPVHRVCGGGHVAHRYRAGTGFLNPSVYCADLRKIVEHVHARLRSDLGGAVPGPLP</sequence>
<dbReference type="PROSITE" id="PS51918">
    <property type="entry name" value="RADICAL_SAM"/>
    <property type="match status" value="1"/>
</dbReference>
<keyword evidence="4" id="KW-0411">Iron-sulfur</keyword>
<dbReference type="PANTHER" id="PTHR43273">
    <property type="entry name" value="ANAEROBIC SULFATASE-MATURATING ENZYME HOMOLOG ASLB-RELATED"/>
    <property type="match status" value="1"/>
</dbReference>
<evidence type="ECO:0000256" key="1">
    <source>
        <dbReference type="ARBA" id="ARBA00022691"/>
    </source>
</evidence>
<dbReference type="GO" id="GO:0051536">
    <property type="term" value="F:iron-sulfur cluster binding"/>
    <property type="evidence" value="ECO:0007669"/>
    <property type="project" value="UniProtKB-KW"/>
</dbReference>
<dbReference type="SFLD" id="SFLDG01386">
    <property type="entry name" value="main_SPASM_domain-containing"/>
    <property type="match status" value="1"/>
</dbReference>
<dbReference type="GO" id="GO:0046872">
    <property type="term" value="F:metal ion binding"/>
    <property type="evidence" value="ECO:0007669"/>
    <property type="project" value="UniProtKB-KW"/>
</dbReference>
<dbReference type="EMBL" id="CP108264">
    <property type="protein sequence ID" value="WTU76991.1"/>
    <property type="molecule type" value="Genomic_DNA"/>
</dbReference>
<dbReference type="PANTHER" id="PTHR43273:SF8">
    <property type="entry name" value="RADICAL SAM DOMAIN PROTEIN"/>
    <property type="match status" value="1"/>
</dbReference>
<dbReference type="Pfam" id="PF04055">
    <property type="entry name" value="Radical_SAM"/>
    <property type="match status" value="1"/>
</dbReference>
<dbReference type="InterPro" id="IPR013785">
    <property type="entry name" value="Aldolase_TIM"/>
</dbReference>
<name>A0AAU2JWF0_9ACTN</name>
<gene>
    <name evidence="6" type="ORF">OG327_28705</name>
</gene>
<dbReference type="Gene3D" id="3.20.20.70">
    <property type="entry name" value="Aldolase class I"/>
    <property type="match status" value="1"/>
</dbReference>
<evidence type="ECO:0000256" key="4">
    <source>
        <dbReference type="ARBA" id="ARBA00023014"/>
    </source>
</evidence>
<accession>A0AAU2JWF0</accession>
<dbReference type="InterPro" id="IPR026335">
    <property type="entry name" value="rSAM_SPASM_FxsB"/>
</dbReference>
<dbReference type="GO" id="GO:0016491">
    <property type="term" value="F:oxidoreductase activity"/>
    <property type="evidence" value="ECO:0007669"/>
    <property type="project" value="InterPro"/>
</dbReference>
<reference evidence="6" key="1">
    <citation type="submission" date="2022-10" db="EMBL/GenBank/DDBJ databases">
        <title>The complete genomes of actinobacterial strains from the NBC collection.</title>
        <authorList>
            <person name="Joergensen T.S."/>
            <person name="Alvarez Arevalo M."/>
            <person name="Sterndorff E.B."/>
            <person name="Faurdal D."/>
            <person name="Vuksanovic O."/>
            <person name="Mourched A.-S."/>
            <person name="Charusanti P."/>
            <person name="Shaw S."/>
            <person name="Blin K."/>
            <person name="Weber T."/>
        </authorList>
    </citation>
    <scope>NUCLEOTIDE SEQUENCE</scope>
    <source>
        <strain evidence="6">NBC_00049</strain>
    </source>
</reference>
<evidence type="ECO:0000259" key="5">
    <source>
        <dbReference type="PROSITE" id="PS51918"/>
    </source>
</evidence>
<dbReference type="InterPro" id="IPR058240">
    <property type="entry name" value="rSAM_sf"/>
</dbReference>
<dbReference type="NCBIfam" id="TIGR04269">
    <property type="entry name" value="SAM_SPASM_FxsB"/>
    <property type="match status" value="1"/>
</dbReference>
<evidence type="ECO:0000313" key="6">
    <source>
        <dbReference type="EMBL" id="WTU76991.1"/>
    </source>
</evidence>
<keyword evidence="2" id="KW-0479">Metal-binding</keyword>
<evidence type="ECO:0000256" key="2">
    <source>
        <dbReference type="ARBA" id="ARBA00022723"/>
    </source>
</evidence>
<dbReference type="SFLD" id="SFLDG01067">
    <property type="entry name" value="SPASM/twitch_domain_containing"/>
    <property type="match status" value="1"/>
</dbReference>
<evidence type="ECO:0000256" key="3">
    <source>
        <dbReference type="ARBA" id="ARBA00023004"/>
    </source>
</evidence>
<feature type="domain" description="Radical SAM core" evidence="5">
    <location>
        <begin position="29"/>
        <end position="270"/>
    </location>
</feature>
<dbReference type="CDD" id="cd01335">
    <property type="entry name" value="Radical_SAM"/>
    <property type="match status" value="1"/>
</dbReference>
<dbReference type="SFLD" id="SFLDS00029">
    <property type="entry name" value="Radical_SAM"/>
    <property type="match status" value="1"/>
</dbReference>
<organism evidence="6">
    <name type="scientific">Streptomyces sp. NBC_00049</name>
    <dbReference type="NCBI Taxonomy" id="2903617"/>
    <lineage>
        <taxon>Bacteria</taxon>
        <taxon>Bacillati</taxon>
        <taxon>Actinomycetota</taxon>
        <taxon>Actinomycetes</taxon>
        <taxon>Kitasatosporales</taxon>
        <taxon>Streptomycetaceae</taxon>
        <taxon>Streptomyces</taxon>
    </lineage>
</organism>
<protein>
    <submittedName>
        <fullName evidence="6">FxsB family radical SAM/SPASM domain protein</fullName>
    </submittedName>
</protein>
<proteinExistence type="predicted"/>
<keyword evidence="1" id="KW-0949">S-adenosyl-L-methionine</keyword>